<evidence type="ECO:0000313" key="1">
    <source>
        <dbReference type="EMBL" id="QDH23678.1"/>
    </source>
</evidence>
<dbReference type="Pfam" id="PF13650">
    <property type="entry name" value="Asp_protease_2"/>
    <property type="match status" value="1"/>
</dbReference>
<accession>A0A4Y6V469</accession>
<keyword evidence="2" id="KW-1185">Reference proteome</keyword>
<dbReference type="Gene3D" id="2.40.70.10">
    <property type="entry name" value="Acid Proteases"/>
    <property type="match status" value="1"/>
</dbReference>
<organism evidence="1 2">
    <name type="scientific">Saccharibacillus brassicae</name>
    <dbReference type="NCBI Taxonomy" id="2583377"/>
    <lineage>
        <taxon>Bacteria</taxon>
        <taxon>Bacillati</taxon>
        <taxon>Bacillota</taxon>
        <taxon>Bacilli</taxon>
        <taxon>Bacillales</taxon>
        <taxon>Paenibacillaceae</taxon>
        <taxon>Saccharibacillus</taxon>
    </lineage>
</organism>
<evidence type="ECO:0000313" key="2">
    <source>
        <dbReference type="Proteomes" id="UP000316968"/>
    </source>
</evidence>
<dbReference type="SUPFAM" id="SSF50630">
    <property type="entry name" value="Acid proteases"/>
    <property type="match status" value="1"/>
</dbReference>
<dbReference type="Proteomes" id="UP000316968">
    <property type="component" value="Chromosome"/>
</dbReference>
<proteinExistence type="predicted"/>
<dbReference type="EMBL" id="CP041217">
    <property type="protein sequence ID" value="QDH23678.1"/>
    <property type="molecule type" value="Genomic_DNA"/>
</dbReference>
<dbReference type="OrthoDB" id="2735601at2"/>
<evidence type="ECO:0008006" key="3">
    <source>
        <dbReference type="Google" id="ProtNLM"/>
    </source>
</evidence>
<gene>
    <name evidence="1" type="ORF">FFV09_05600</name>
</gene>
<dbReference type="KEGG" id="saca:FFV09_05600"/>
<protein>
    <recommendedName>
        <fullName evidence="3">Peptidase A2 domain-containing protein</fullName>
    </recommendedName>
</protein>
<sequence>MCFASNVLLDTGCAVTIFDIDLIEPTGLTIDPVKGRAVRMYGIGGQSELSFQQSIHSLTLNHHVLDNFVVQLGQTKEPYGFDGILGVDFLSTLQLNIDFKYMVVRKP</sequence>
<name>A0A4Y6V469_SACBS</name>
<reference evidence="1 2" key="1">
    <citation type="submission" date="2019-06" db="EMBL/GenBank/DDBJ databases">
        <title>Saccharibacillus brassicae sp. nov., an endophytic bacterium isolated from Chinese cabbage seeds (Brassica pekinensis).</title>
        <authorList>
            <person name="Jiang L."/>
            <person name="Lee J."/>
            <person name="Kim S.W."/>
        </authorList>
    </citation>
    <scope>NUCLEOTIDE SEQUENCE [LARGE SCALE GENOMIC DNA]</scope>
    <source>
        <strain evidence="2">KCTC 43072 / ATSA2</strain>
    </source>
</reference>
<dbReference type="AlphaFoldDB" id="A0A4Y6V469"/>
<dbReference type="InterPro" id="IPR021109">
    <property type="entry name" value="Peptidase_aspartic_dom_sf"/>
</dbReference>